<gene>
    <name evidence="2" type="ORF">GCM10009544_48860</name>
</gene>
<sequence length="194" mass="20719">MRIPIVVPLPFLTADRDVDALAPATDDTDAITPLYEDRSRWHRAYRPGPWRVGGAALVLLPAGGVLFAALVMGLAGSLPGTAVCLVLAALLITLAVRLVRAGLWVSTRGLRQARLLSSVTLAWPDVAAVRTVQQPVRWLGLPRTVQGQALLVHRASGGPLPALVTDHNADFLGRPEAFRIAADAVEDRVAEHRG</sequence>
<dbReference type="Proteomes" id="UP001499895">
    <property type="component" value="Unassembled WGS sequence"/>
</dbReference>
<organism evidence="2 3">
    <name type="scientific">Streptomyces stramineus</name>
    <dbReference type="NCBI Taxonomy" id="173861"/>
    <lineage>
        <taxon>Bacteria</taxon>
        <taxon>Bacillati</taxon>
        <taxon>Actinomycetota</taxon>
        <taxon>Actinomycetes</taxon>
        <taxon>Kitasatosporales</taxon>
        <taxon>Streptomycetaceae</taxon>
        <taxon>Streptomyces</taxon>
    </lineage>
</organism>
<comment type="caution">
    <text evidence="2">The sequence shown here is derived from an EMBL/GenBank/DDBJ whole genome shotgun (WGS) entry which is preliminary data.</text>
</comment>
<accession>A0ABP3KJG1</accession>
<keyword evidence="1" id="KW-1133">Transmembrane helix</keyword>
<keyword evidence="1" id="KW-0472">Membrane</keyword>
<feature type="transmembrane region" description="Helical" evidence="1">
    <location>
        <begin position="50"/>
        <end position="72"/>
    </location>
</feature>
<keyword evidence="1" id="KW-0812">Transmembrane</keyword>
<reference evidence="3" key="1">
    <citation type="journal article" date="2019" name="Int. J. Syst. Evol. Microbiol.">
        <title>The Global Catalogue of Microorganisms (GCM) 10K type strain sequencing project: providing services to taxonomists for standard genome sequencing and annotation.</title>
        <authorList>
            <consortium name="The Broad Institute Genomics Platform"/>
            <consortium name="The Broad Institute Genome Sequencing Center for Infectious Disease"/>
            <person name="Wu L."/>
            <person name="Ma J."/>
        </authorList>
    </citation>
    <scope>NUCLEOTIDE SEQUENCE [LARGE SCALE GENOMIC DNA]</scope>
    <source>
        <strain evidence="3">JCM 10649</strain>
    </source>
</reference>
<proteinExistence type="predicted"/>
<evidence type="ECO:0000256" key="1">
    <source>
        <dbReference type="SAM" id="Phobius"/>
    </source>
</evidence>
<protein>
    <submittedName>
        <fullName evidence="2">Membrane protein</fullName>
    </submittedName>
</protein>
<dbReference type="EMBL" id="BAAAHB010000069">
    <property type="protein sequence ID" value="GAA0481175.1"/>
    <property type="molecule type" value="Genomic_DNA"/>
</dbReference>
<evidence type="ECO:0000313" key="3">
    <source>
        <dbReference type="Proteomes" id="UP001499895"/>
    </source>
</evidence>
<name>A0ABP3KJG1_9ACTN</name>
<evidence type="ECO:0000313" key="2">
    <source>
        <dbReference type="EMBL" id="GAA0481175.1"/>
    </source>
</evidence>
<keyword evidence="3" id="KW-1185">Reference proteome</keyword>
<feature type="transmembrane region" description="Helical" evidence="1">
    <location>
        <begin position="78"/>
        <end position="99"/>
    </location>
</feature>